<dbReference type="EMBL" id="JBJJXI010000067">
    <property type="protein sequence ID" value="KAL3397118.1"/>
    <property type="molecule type" value="Genomic_DNA"/>
</dbReference>
<name>A0ABD2WVI0_9HYME</name>
<dbReference type="InterPro" id="IPR043504">
    <property type="entry name" value="Peptidase_S1_PA_chymotrypsin"/>
</dbReference>
<gene>
    <name evidence="2" type="ORF">TKK_009145</name>
</gene>
<organism evidence="2 3">
    <name type="scientific">Trichogramma kaykai</name>
    <dbReference type="NCBI Taxonomy" id="54128"/>
    <lineage>
        <taxon>Eukaryota</taxon>
        <taxon>Metazoa</taxon>
        <taxon>Ecdysozoa</taxon>
        <taxon>Arthropoda</taxon>
        <taxon>Hexapoda</taxon>
        <taxon>Insecta</taxon>
        <taxon>Pterygota</taxon>
        <taxon>Neoptera</taxon>
        <taxon>Endopterygota</taxon>
        <taxon>Hymenoptera</taxon>
        <taxon>Apocrita</taxon>
        <taxon>Proctotrupomorpha</taxon>
        <taxon>Chalcidoidea</taxon>
        <taxon>Trichogrammatidae</taxon>
        <taxon>Trichogramma</taxon>
    </lineage>
</organism>
<proteinExistence type="predicted"/>
<dbReference type="AlphaFoldDB" id="A0ABD2WVI0"/>
<dbReference type="Gene3D" id="2.40.10.10">
    <property type="entry name" value="Trypsin-like serine proteases"/>
    <property type="match status" value="1"/>
</dbReference>
<dbReference type="InterPro" id="IPR033116">
    <property type="entry name" value="TRYPSIN_SER"/>
</dbReference>
<dbReference type="Pfam" id="PF00089">
    <property type="entry name" value="Trypsin"/>
    <property type="match status" value="1"/>
</dbReference>
<evidence type="ECO:0000313" key="3">
    <source>
        <dbReference type="Proteomes" id="UP001627154"/>
    </source>
</evidence>
<protein>
    <recommendedName>
        <fullName evidence="1">Peptidase S1 domain-containing protein</fullName>
    </recommendedName>
</protein>
<dbReference type="SUPFAM" id="SSF50494">
    <property type="entry name" value="Trypsin-like serine proteases"/>
    <property type="match status" value="1"/>
</dbReference>
<comment type="caution">
    <text evidence="2">The sequence shown here is derived from an EMBL/GenBank/DDBJ whole genome shotgun (WGS) entry which is preliminary data.</text>
</comment>
<evidence type="ECO:0000313" key="2">
    <source>
        <dbReference type="EMBL" id="KAL3397118.1"/>
    </source>
</evidence>
<dbReference type="InterPro" id="IPR001254">
    <property type="entry name" value="Trypsin_dom"/>
</dbReference>
<reference evidence="2 3" key="1">
    <citation type="journal article" date="2024" name="bioRxiv">
        <title>A reference genome for Trichogramma kaykai: A tiny desert-dwelling parasitoid wasp with competing sex-ratio distorters.</title>
        <authorList>
            <person name="Culotta J."/>
            <person name="Lindsey A.R."/>
        </authorList>
    </citation>
    <scope>NUCLEOTIDE SEQUENCE [LARGE SCALE GENOMIC DNA]</scope>
    <source>
        <strain evidence="2 3">KSX58</strain>
    </source>
</reference>
<evidence type="ECO:0000259" key="1">
    <source>
        <dbReference type="Pfam" id="PF00089"/>
    </source>
</evidence>
<dbReference type="Proteomes" id="UP001627154">
    <property type="component" value="Unassembled WGS sequence"/>
</dbReference>
<dbReference type="InterPro" id="IPR009003">
    <property type="entry name" value="Peptidase_S1_PA"/>
</dbReference>
<keyword evidence="3" id="KW-1185">Reference proteome</keyword>
<accession>A0ABD2WVI0</accession>
<dbReference type="PROSITE" id="PS00135">
    <property type="entry name" value="TRYPSIN_SER"/>
    <property type="match status" value="1"/>
</dbReference>
<sequence>MLVNRLEGVCYGDSGGPLYDDVNNTLIGIVSEKVYERCGNVARFTRVSAFLDFINKVLLNHLDSTIVSIEQSHNNAVEFPNRTVCNVR</sequence>
<feature type="domain" description="Peptidase S1" evidence="1">
    <location>
        <begin position="7"/>
        <end position="54"/>
    </location>
</feature>